<dbReference type="AlphaFoldDB" id="A0A8H7TQ12"/>
<sequence length="108" mass="11263">MGTSCPIRRTIGPSLGSGPLTLEILLLTMMLMTGGMEMEWGRTGLVSSQNEAKPKAKPNHSTRHDSRGGLGSRAIRLLSVSVGSQHPAHASGESMSTSVGGFVMQGEA</sequence>
<evidence type="ECO:0000313" key="2">
    <source>
        <dbReference type="EMBL" id="KAF9752410.1"/>
    </source>
</evidence>
<evidence type="ECO:0000313" key="3">
    <source>
        <dbReference type="Proteomes" id="UP000616885"/>
    </source>
</evidence>
<comment type="caution">
    <text evidence="2">The sequence shown here is derived from an EMBL/GenBank/DDBJ whole genome shotgun (WGS) entry which is preliminary data.</text>
</comment>
<dbReference type="Proteomes" id="UP000616885">
    <property type="component" value="Unassembled WGS sequence"/>
</dbReference>
<protein>
    <submittedName>
        <fullName evidence="2">Uncharacterized protein</fullName>
    </submittedName>
</protein>
<evidence type="ECO:0000256" key="1">
    <source>
        <dbReference type="SAM" id="MobiDB-lite"/>
    </source>
</evidence>
<feature type="region of interest" description="Disordered" evidence="1">
    <location>
        <begin position="42"/>
        <end position="108"/>
    </location>
</feature>
<name>A0A8H7TQ12_BIOOC</name>
<dbReference type="EMBL" id="JADCTT010000005">
    <property type="protein sequence ID" value="KAF9752410.1"/>
    <property type="molecule type" value="Genomic_DNA"/>
</dbReference>
<accession>A0A8H7TQ12</accession>
<reference evidence="2" key="1">
    <citation type="submission" date="2020-10" db="EMBL/GenBank/DDBJ databases">
        <title>High-Quality Genome Resource of Clonostachys rosea strain S41 by Oxford Nanopore Long-Read Sequencing.</title>
        <authorList>
            <person name="Wang H."/>
        </authorList>
    </citation>
    <scope>NUCLEOTIDE SEQUENCE</scope>
    <source>
        <strain evidence="2">S41</strain>
    </source>
</reference>
<organism evidence="2 3">
    <name type="scientific">Bionectria ochroleuca</name>
    <name type="common">Gliocladium roseum</name>
    <dbReference type="NCBI Taxonomy" id="29856"/>
    <lineage>
        <taxon>Eukaryota</taxon>
        <taxon>Fungi</taxon>
        <taxon>Dikarya</taxon>
        <taxon>Ascomycota</taxon>
        <taxon>Pezizomycotina</taxon>
        <taxon>Sordariomycetes</taxon>
        <taxon>Hypocreomycetidae</taxon>
        <taxon>Hypocreales</taxon>
        <taxon>Bionectriaceae</taxon>
        <taxon>Clonostachys</taxon>
    </lineage>
</organism>
<gene>
    <name evidence="2" type="ORF">IM811_014204</name>
</gene>
<proteinExistence type="predicted"/>